<organism evidence="1">
    <name type="scientific">Anguilla anguilla</name>
    <name type="common">European freshwater eel</name>
    <name type="synonym">Muraena anguilla</name>
    <dbReference type="NCBI Taxonomy" id="7936"/>
    <lineage>
        <taxon>Eukaryota</taxon>
        <taxon>Metazoa</taxon>
        <taxon>Chordata</taxon>
        <taxon>Craniata</taxon>
        <taxon>Vertebrata</taxon>
        <taxon>Euteleostomi</taxon>
        <taxon>Actinopterygii</taxon>
        <taxon>Neopterygii</taxon>
        <taxon>Teleostei</taxon>
        <taxon>Anguilliformes</taxon>
        <taxon>Anguillidae</taxon>
        <taxon>Anguilla</taxon>
    </lineage>
</organism>
<evidence type="ECO:0000313" key="1">
    <source>
        <dbReference type="EMBL" id="JAH92037.1"/>
    </source>
</evidence>
<dbReference type="EMBL" id="GBXM01016540">
    <property type="protein sequence ID" value="JAH92037.1"/>
    <property type="molecule type" value="Transcribed_RNA"/>
</dbReference>
<reference evidence="1" key="2">
    <citation type="journal article" date="2015" name="Fish Shellfish Immunol.">
        <title>Early steps in the European eel (Anguilla anguilla)-Vibrio vulnificus interaction in the gills: Role of the RtxA13 toxin.</title>
        <authorList>
            <person name="Callol A."/>
            <person name="Pajuelo D."/>
            <person name="Ebbesson L."/>
            <person name="Teles M."/>
            <person name="MacKenzie S."/>
            <person name="Amaro C."/>
        </authorList>
    </citation>
    <scope>NUCLEOTIDE SEQUENCE</scope>
</reference>
<name>A0A0E9WNU9_ANGAN</name>
<protein>
    <submittedName>
        <fullName evidence="1">Uncharacterized protein</fullName>
    </submittedName>
</protein>
<proteinExistence type="predicted"/>
<sequence>MLQIHFRSRSNHHSCFQGWSSLTETKFCKYFPVSCFGVYKSRSASWKCVTVSSLHEVLTICKKFL</sequence>
<dbReference type="AlphaFoldDB" id="A0A0E9WNU9"/>
<reference evidence="1" key="1">
    <citation type="submission" date="2014-11" db="EMBL/GenBank/DDBJ databases">
        <authorList>
            <person name="Amaro Gonzalez C."/>
        </authorList>
    </citation>
    <scope>NUCLEOTIDE SEQUENCE</scope>
</reference>
<accession>A0A0E9WNU9</accession>